<reference evidence="4" key="1">
    <citation type="submission" date="2016-10" db="EMBL/GenBank/DDBJ databases">
        <authorList>
            <person name="Varghese N."/>
            <person name="Submissions S."/>
        </authorList>
    </citation>
    <scope>NUCLEOTIDE SEQUENCE [LARGE SCALE GENOMIC DNA]</scope>
    <source>
        <strain evidence="4">ATCC 25963</strain>
    </source>
</reference>
<dbReference type="Pfam" id="PF09949">
    <property type="entry name" value="APP1_cat"/>
    <property type="match status" value="1"/>
</dbReference>
<feature type="compositionally biased region" description="Low complexity" evidence="1">
    <location>
        <begin position="74"/>
        <end position="84"/>
    </location>
</feature>
<feature type="region of interest" description="Disordered" evidence="1">
    <location>
        <begin position="58"/>
        <end position="94"/>
    </location>
</feature>
<sequence length="420" mass="45354">MSTAPSDARLPVLPDMSRTPVNRPRRPAAPVLAAIRALLPALPVLALALAAAACDPARQQSPAPAPAPAPAPPSSAASPAPAAAEQRAGVTSDLKSDEDLRLLPAVAVRDGDRWRVDLRAWVFEPEEGSWRRGAAVEALVAALELPPGSEANDVFRKRARAFLVDNESGKRVVVRIGTKEHVLGVTGANGHSETTLHLDDADLPAPLTPVTAVLRPGDARSFTGTIVRLDATGLSVVSDVDDTIKISEVRDKQRLLERTFLKEFEPVPAMAAAYQRWAAAGATFHYLSASPWQLYDALVEFTGAAGFPAGSMHLKLFRPKDSSFFSLFQDPREYKAPLLRALLRGAPGRRFVLVGDSGEMDPEVYAAAYREFPDQVVAIYIRDVTDEGRDAPRYRTVFAGVPEARWQIFTDPAELPPTLP</sequence>
<dbReference type="InterPro" id="IPR019236">
    <property type="entry name" value="APP1_cat"/>
</dbReference>
<evidence type="ECO:0000313" key="4">
    <source>
        <dbReference type="Proteomes" id="UP000199400"/>
    </source>
</evidence>
<dbReference type="Proteomes" id="UP000199400">
    <property type="component" value="Unassembled WGS sequence"/>
</dbReference>
<dbReference type="AlphaFoldDB" id="A0A1I1V4J2"/>
<accession>A0A1I1V4J2</accession>
<dbReference type="STRING" id="54.SAMN02745121_01546"/>
<dbReference type="PANTHER" id="PTHR28208:SF1">
    <property type="entry name" value="FILAMENT ORGANIZATION PROTEIN APP1-LIKE, PUTATIVE (AFU_ORTHOLOGUE AFUA_1G06650)-RELATED"/>
    <property type="match status" value="1"/>
</dbReference>
<name>A0A1I1V4J2_9BACT</name>
<dbReference type="PANTHER" id="PTHR28208">
    <property type="entry name" value="PHOSPHATIDATE PHOSPHATASE APP1"/>
    <property type="match status" value="1"/>
</dbReference>
<dbReference type="InterPro" id="IPR052935">
    <property type="entry name" value="Mg2+_PAP"/>
</dbReference>
<evidence type="ECO:0000259" key="2">
    <source>
        <dbReference type="Pfam" id="PF09949"/>
    </source>
</evidence>
<proteinExistence type="predicted"/>
<dbReference type="EMBL" id="FOMX01000004">
    <property type="protein sequence ID" value="SFD77936.1"/>
    <property type="molecule type" value="Genomic_DNA"/>
</dbReference>
<gene>
    <name evidence="3" type="ORF">SAMN02745121_01546</name>
</gene>
<protein>
    <submittedName>
        <fullName evidence="3">Phosphatidate phosphatase APP1</fullName>
    </submittedName>
</protein>
<evidence type="ECO:0000313" key="3">
    <source>
        <dbReference type="EMBL" id="SFD77936.1"/>
    </source>
</evidence>
<feature type="region of interest" description="Disordered" evidence="1">
    <location>
        <begin position="1"/>
        <end position="24"/>
    </location>
</feature>
<dbReference type="GO" id="GO:0008195">
    <property type="term" value="F:phosphatidate phosphatase activity"/>
    <property type="evidence" value="ECO:0007669"/>
    <property type="project" value="InterPro"/>
</dbReference>
<feature type="domain" description="Phosphatidate phosphatase APP1 catalytic" evidence="2">
    <location>
        <begin position="235"/>
        <end position="383"/>
    </location>
</feature>
<feature type="compositionally biased region" description="Pro residues" evidence="1">
    <location>
        <begin position="63"/>
        <end position="73"/>
    </location>
</feature>
<organism evidence="3 4">
    <name type="scientific">Nannocystis exedens</name>
    <dbReference type="NCBI Taxonomy" id="54"/>
    <lineage>
        <taxon>Bacteria</taxon>
        <taxon>Pseudomonadati</taxon>
        <taxon>Myxococcota</taxon>
        <taxon>Polyangia</taxon>
        <taxon>Nannocystales</taxon>
        <taxon>Nannocystaceae</taxon>
        <taxon>Nannocystis</taxon>
    </lineage>
</organism>
<evidence type="ECO:0000256" key="1">
    <source>
        <dbReference type="SAM" id="MobiDB-lite"/>
    </source>
</evidence>
<keyword evidence="4" id="KW-1185">Reference proteome</keyword>